<name>A0A2P6NK63_9EUKA</name>
<dbReference type="GO" id="GO:0043161">
    <property type="term" value="P:proteasome-mediated ubiquitin-dependent protein catabolic process"/>
    <property type="evidence" value="ECO:0007669"/>
    <property type="project" value="TreeGrafter"/>
</dbReference>
<dbReference type="SUPFAM" id="SSF50978">
    <property type="entry name" value="WD40 repeat-like"/>
    <property type="match status" value="1"/>
</dbReference>
<dbReference type="GO" id="GO:0031464">
    <property type="term" value="C:Cul4A-RING E3 ubiquitin ligase complex"/>
    <property type="evidence" value="ECO:0007669"/>
    <property type="project" value="TreeGrafter"/>
</dbReference>
<keyword evidence="4" id="KW-0234">DNA repair</keyword>
<evidence type="ECO:0000256" key="2">
    <source>
        <dbReference type="ARBA" id="ARBA00022737"/>
    </source>
</evidence>
<dbReference type="InterPro" id="IPR020472">
    <property type="entry name" value="WD40_PAC1"/>
</dbReference>
<organism evidence="6 7">
    <name type="scientific">Planoprotostelium fungivorum</name>
    <dbReference type="NCBI Taxonomy" id="1890364"/>
    <lineage>
        <taxon>Eukaryota</taxon>
        <taxon>Amoebozoa</taxon>
        <taxon>Evosea</taxon>
        <taxon>Variosea</taxon>
        <taxon>Cavosteliida</taxon>
        <taxon>Cavosteliaceae</taxon>
        <taxon>Planoprotostelium</taxon>
    </lineage>
</organism>
<keyword evidence="1 5" id="KW-0853">WD repeat</keyword>
<reference evidence="6 7" key="1">
    <citation type="journal article" date="2018" name="Genome Biol. Evol.">
        <title>Multiple Roots of Fruiting Body Formation in Amoebozoa.</title>
        <authorList>
            <person name="Hillmann F."/>
            <person name="Forbes G."/>
            <person name="Novohradska S."/>
            <person name="Ferling I."/>
            <person name="Riege K."/>
            <person name="Groth M."/>
            <person name="Westermann M."/>
            <person name="Marz M."/>
            <person name="Spaller T."/>
            <person name="Winckler T."/>
            <person name="Schaap P."/>
            <person name="Glockner G."/>
        </authorList>
    </citation>
    <scope>NUCLEOTIDE SEQUENCE [LARGE SCALE GENOMIC DNA]</scope>
    <source>
        <strain evidence="6 7">Jena</strain>
    </source>
</reference>
<dbReference type="Proteomes" id="UP000241769">
    <property type="component" value="Unassembled WGS sequence"/>
</dbReference>
<dbReference type="InterPro" id="IPR019775">
    <property type="entry name" value="WD40_repeat_CS"/>
</dbReference>
<dbReference type="EMBL" id="MDYQ01000065">
    <property type="protein sequence ID" value="PRP84326.1"/>
    <property type="molecule type" value="Genomic_DNA"/>
</dbReference>
<gene>
    <name evidence="6" type="ORF">PROFUN_07627</name>
</gene>
<keyword evidence="3" id="KW-0227">DNA damage</keyword>
<dbReference type="PROSITE" id="PS00678">
    <property type="entry name" value="WD_REPEATS_1"/>
    <property type="match status" value="1"/>
</dbReference>
<dbReference type="PRINTS" id="PR00320">
    <property type="entry name" value="GPROTEINBRPT"/>
</dbReference>
<dbReference type="PANTHER" id="PTHR46202">
    <property type="entry name" value="DNA EXCISION REPAIR PROTEIN ERCC-8"/>
    <property type="match status" value="1"/>
</dbReference>
<dbReference type="PANTHER" id="PTHR46202:SF1">
    <property type="entry name" value="DNA EXCISION REPAIR PROTEIN ERCC-8"/>
    <property type="match status" value="1"/>
</dbReference>
<dbReference type="GO" id="GO:0006283">
    <property type="term" value="P:transcription-coupled nucleotide-excision repair"/>
    <property type="evidence" value="ECO:0007669"/>
    <property type="project" value="InterPro"/>
</dbReference>
<dbReference type="Gene3D" id="2.130.10.10">
    <property type="entry name" value="YVTN repeat-like/Quinoprotein amine dehydrogenase"/>
    <property type="match status" value="1"/>
</dbReference>
<feature type="repeat" description="WD" evidence="5">
    <location>
        <begin position="232"/>
        <end position="273"/>
    </location>
</feature>
<dbReference type="FunCoup" id="A0A2P6NK63">
    <property type="interactions" value="170"/>
</dbReference>
<proteinExistence type="predicted"/>
<feature type="repeat" description="WD" evidence="5">
    <location>
        <begin position="96"/>
        <end position="138"/>
    </location>
</feature>
<dbReference type="PROSITE" id="PS50294">
    <property type="entry name" value="WD_REPEATS_REGION"/>
    <property type="match status" value="2"/>
</dbReference>
<dbReference type="InParanoid" id="A0A2P6NK63"/>
<protein>
    <submittedName>
        <fullName evidence="6">DNA excision repair protein ERCC-8</fullName>
    </submittedName>
</protein>
<evidence type="ECO:0000256" key="5">
    <source>
        <dbReference type="PROSITE-ProRule" id="PRU00221"/>
    </source>
</evidence>
<evidence type="ECO:0000313" key="6">
    <source>
        <dbReference type="EMBL" id="PRP84326.1"/>
    </source>
</evidence>
<dbReference type="SMART" id="SM00320">
    <property type="entry name" value="WD40"/>
    <property type="match status" value="5"/>
</dbReference>
<dbReference type="GO" id="GO:0000109">
    <property type="term" value="C:nucleotide-excision repair complex"/>
    <property type="evidence" value="ECO:0007669"/>
    <property type="project" value="TreeGrafter"/>
</dbReference>
<feature type="repeat" description="WD" evidence="5">
    <location>
        <begin position="319"/>
        <end position="350"/>
    </location>
</feature>
<feature type="repeat" description="WD" evidence="5">
    <location>
        <begin position="160"/>
        <end position="202"/>
    </location>
</feature>
<dbReference type="OrthoDB" id="361494at2759"/>
<evidence type="ECO:0000313" key="7">
    <source>
        <dbReference type="Proteomes" id="UP000241769"/>
    </source>
</evidence>
<accession>A0A2P6NK63</accession>
<keyword evidence="2" id="KW-0677">Repeat</keyword>
<dbReference type="Pfam" id="PF00400">
    <property type="entry name" value="WD40"/>
    <property type="match status" value="4"/>
</dbReference>
<dbReference type="PROSITE" id="PS50082">
    <property type="entry name" value="WD_REPEATS_2"/>
    <property type="match status" value="4"/>
</dbReference>
<evidence type="ECO:0000256" key="3">
    <source>
        <dbReference type="ARBA" id="ARBA00022763"/>
    </source>
</evidence>
<evidence type="ECO:0000256" key="4">
    <source>
        <dbReference type="ARBA" id="ARBA00023204"/>
    </source>
</evidence>
<dbReference type="InterPro" id="IPR001680">
    <property type="entry name" value="WD40_rpt"/>
</dbReference>
<dbReference type="GO" id="GO:0000209">
    <property type="term" value="P:protein polyubiquitination"/>
    <property type="evidence" value="ECO:0007669"/>
    <property type="project" value="TreeGrafter"/>
</dbReference>
<comment type="caution">
    <text evidence="6">The sequence shown here is derived from an EMBL/GenBank/DDBJ whole genome shotgun (WGS) entry which is preliminary data.</text>
</comment>
<dbReference type="InterPro" id="IPR015943">
    <property type="entry name" value="WD40/YVTN_repeat-like_dom_sf"/>
</dbReference>
<keyword evidence="7" id="KW-1185">Reference proteome</keyword>
<dbReference type="AlphaFoldDB" id="A0A2P6NK63"/>
<dbReference type="STRING" id="1890364.A0A2P6NK63"/>
<sequence length="449" mass="49787">MLSYLSARSTGLIPPITLSRNEITRLTYSIALSRNTSVRSGHMGPVSLLSAGNDCSVHIYDLEPTTQYETIMTKDGYNLTRRKGKEINPLFSLPRGEGHTYAVSAARWYPHDTGLFFTSSLDCTAKVWDTNALQCVRTFQLNERVYCMSLSPLSSAHSLIAGHRGAIRSVVWNPTDQFILATGSEDRQIRMWDIRKAGCIMNLNQQGKAEGTGRNKKFKLTPQSHKYQNSTISAHDGTVNGLIFTEDGSVLISTGADSRMRCWNAITGEDTLVNYGDVGNNSKHPTQLAVSREGDIVYHPYRSDISCYHIHTGEKVDTLSGHLDSVRACTYHTSKEELYSAGVDENILVWTPADDAGDPAQQTKTIGVKVRTRKSHNREIQEGITSYLCEDKREACEPYLEPPRRRDLTEVDLVSSISDLSGGKFGRYLHLTIDGILGSEIRCPGTATN</sequence>
<dbReference type="InterPro" id="IPR042238">
    <property type="entry name" value="Rad28/ERCC8/Ckn1/ATCSA-1"/>
</dbReference>
<dbReference type="InterPro" id="IPR036322">
    <property type="entry name" value="WD40_repeat_dom_sf"/>
</dbReference>
<evidence type="ECO:0000256" key="1">
    <source>
        <dbReference type="ARBA" id="ARBA00022574"/>
    </source>
</evidence>